<dbReference type="InterPro" id="IPR052160">
    <property type="entry name" value="Gypsy_RT_Integrase-like"/>
</dbReference>
<dbReference type="Pfam" id="PF17921">
    <property type="entry name" value="Integrase_H2C2"/>
    <property type="match status" value="1"/>
</dbReference>
<dbReference type="Gene3D" id="3.30.420.10">
    <property type="entry name" value="Ribonuclease H-like superfamily/Ribonuclease H"/>
    <property type="match status" value="1"/>
</dbReference>
<feature type="region of interest" description="Disordered" evidence="1">
    <location>
        <begin position="220"/>
        <end position="242"/>
    </location>
</feature>
<dbReference type="OrthoDB" id="8192496at2759"/>
<proteinExistence type="predicted"/>
<evidence type="ECO:0000256" key="1">
    <source>
        <dbReference type="SAM" id="MobiDB-lite"/>
    </source>
</evidence>
<dbReference type="EMBL" id="VTPC01078379">
    <property type="protein sequence ID" value="KAF2888316.1"/>
    <property type="molecule type" value="Genomic_DNA"/>
</dbReference>
<name>A0A8K0G750_IGNLU</name>
<evidence type="ECO:0000259" key="2">
    <source>
        <dbReference type="Pfam" id="PF17921"/>
    </source>
</evidence>
<dbReference type="Gene3D" id="1.10.340.70">
    <property type="match status" value="1"/>
</dbReference>
<sequence length="680" mass="79132">FDFEIQYRKGVLNRVADTLSQDPQPNQEDGSREVNAVQIPKCSWYHKKLQAVQQHSDQHPDYCLRNDSLYRHFPLNSLKNEKSAEQCTLCVAVPFRTRVLEENHDAPTAGHLGITKTINRITHRYYPPGMFRDIGRYVRHCQSCQQFKASQQQTAGKMYWSPNREPWNIGRYNLRRRDWKPRLGEAVLRKVHLLFDAAQRFAAKLAPKYSGPYLMANGDGETVGSQFDPRPPAPTRSRFHRGPRGVDPVDYLQICSLVGLMMSSRIPNIIRGRIQQLLQNHYPFYIIKRELKKENIKVSNCLISSVKKQIDNYTRNNLVAKASKRIPGPKSKLQGKNRALFVKDISKIDSPTQRALFRKYSIGRTTVQSEISRSARKKLGISFKGITKPIFVNAGVKINSKYYQQNILTHYEKELRRLYSNNDGVFHQDSAPSHASKSTIKWPKDRNIKFILPEEWMPSSPDCAPCDYFLWSYLKTHLDEHNHKPNADLRKSIMAEVEKVPQEMINAALTSWSRRKLGMEYKKTESFTSHFHLNNEDYTNFENCVRNKYRINIQNEEKVLKYEKSRLLCETSLPLNNSGSKYIYLGLDPISNFAVSIRILKKGVDYGVRFTEETFRNFMDDLSYILTSLRHNELVRHELSEYKLYNVGNDCLRFVSKSEDGFQLYISDLSLNNLLKMKNY</sequence>
<dbReference type="FunFam" id="1.10.340.70:FF:000001">
    <property type="entry name" value="Retrovirus-related Pol polyprotein from transposon gypsy-like Protein"/>
    <property type="match status" value="1"/>
</dbReference>
<gene>
    <name evidence="3" type="ORF">ILUMI_17857</name>
</gene>
<dbReference type="GO" id="GO:0003676">
    <property type="term" value="F:nucleic acid binding"/>
    <property type="evidence" value="ECO:0007669"/>
    <property type="project" value="InterPro"/>
</dbReference>
<comment type="caution">
    <text evidence="3">The sequence shown here is derived from an EMBL/GenBank/DDBJ whole genome shotgun (WGS) entry which is preliminary data.</text>
</comment>
<reference evidence="3" key="1">
    <citation type="submission" date="2019-08" db="EMBL/GenBank/DDBJ databases">
        <title>The genome of the North American firefly Photinus pyralis.</title>
        <authorList>
            <consortium name="Photinus pyralis genome working group"/>
            <person name="Fallon T.R."/>
            <person name="Sander Lower S.E."/>
            <person name="Weng J.-K."/>
        </authorList>
    </citation>
    <scope>NUCLEOTIDE SEQUENCE</scope>
    <source>
        <strain evidence="3">TRF0915ILg1</strain>
        <tissue evidence="3">Whole body</tissue>
    </source>
</reference>
<protein>
    <recommendedName>
        <fullName evidence="2">Integrase zinc-binding domain-containing protein</fullName>
    </recommendedName>
</protein>
<dbReference type="InterPro" id="IPR036397">
    <property type="entry name" value="RNaseH_sf"/>
</dbReference>
<dbReference type="InterPro" id="IPR041588">
    <property type="entry name" value="Integrase_H2C2"/>
</dbReference>
<dbReference type="Proteomes" id="UP000801492">
    <property type="component" value="Unassembled WGS sequence"/>
</dbReference>
<dbReference type="PANTHER" id="PTHR47266">
    <property type="entry name" value="ENDONUCLEASE-RELATED"/>
    <property type="match status" value="1"/>
</dbReference>
<dbReference type="AlphaFoldDB" id="A0A8K0G750"/>
<organism evidence="3 4">
    <name type="scientific">Ignelater luminosus</name>
    <name type="common">Cucubano</name>
    <name type="synonym">Pyrophorus luminosus</name>
    <dbReference type="NCBI Taxonomy" id="2038154"/>
    <lineage>
        <taxon>Eukaryota</taxon>
        <taxon>Metazoa</taxon>
        <taxon>Ecdysozoa</taxon>
        <taxon>Arthropoda</taxon>
        <taxon>Hexapoda</taxon>
        <taxon>Insecta</taxon>
        <taxon>Pterygota</taxon>
        <taxon>Neoptera</taxon>
        <taxon>Endopterygota</taxon>
        <taxon>Coleoptera</taxon>
        <taxon>Polyphaga</taxon>
        <taxon>Elateriformia</taxon>
        <taxon>Elateroidea</taxon>
        <taxon>Elateridae</taxon>
        <taxon>Agrypninae</taxon>
        <taxon>Pyrophorini</taxon>
        <taxon>Ignelater</taxon>
    </lineage>
</organism>
<feature type="domain" description="Integrase zinc-binding" evidence="2">
    <location>
        <begin position="95"/>
        <end position="149"/>
    </location>
</feature>
<evidence type="ECO:0000313" key="4">
    <source>
        <dbReference type="Proteomes" id="UP000801492"/>
    </source>
</evidence>
<keyword evidence="4" id="KW-1185">Reference proteome</keyword>
<accession>A0A8K0G750</accession>
<feature type="non-terminal residue" evidence="3">
    <location>
        <position position="680"/>
    </location>
</feature>
<evidence type="ECO:0000313" key="3">
    <source>
        <dbReference type="EMBL" id="KAF2888316.1"/>
    </source>
</evidence>